<dbReference type="PANTHER" id="PTHR10322">
    <property type="entry name" value="DNA POLYMERASE CATALYTIC SUBUNIT"/>
    <property type="match status" value="1"/>
</dbReference>
<dbReference type="Gene3D" id="1.10.287.690">
    <property type="entry name" value="Helix hairpin bin"/>
    <property type="match status" value="1"/>
</dbReference>
<dbReference type="SMART" id="SM00486">
    <property type="entry name" value="POLBc"/>
    <property type="match status" value="1"/>
</dbReference>
<dbReference type="InterPro" id="IPR050240">
    <property type="entry name" value="DNA_pol_type-B"/>
</dbReference>
<dbReference type="GO" id="GO:0003677">
    <property type="term" value="F:DNA binding"/>
    <property type="evidence" value="ECO:0007669"/>
    <property type="project" value="UniProtKB-KW"/>
</dbReference>
<dbReference type="PRINTS" id="PR00106">
    <property type="entry name" value="DNAPOLB"/>
</dbReference>
<name>A0A6C0BBJ5_9ZZZZ</name>
<evidence type="ECO:0000259" key="9">
    <source>
        <dbReference type="Pfam" id="PF03104"/>
    </source>
</evidence>
<evidence type="ECO:0000256" key="7">
    <source>
        <dbReference type="ARBA" id="ARBA00049244"/>
    </source>
</evidence>
<evidence type="ECO:0000256" key="1">
    <source>
        <dbReference type="ARBA" id="ARBA00005755"/>
    </source>
</evidence>
<protein>
    <recommendedName>
        <fullName evidence="2">DNA-directed DNA polymerase</fullName>
        <ecNumber evidence="2">2.7.7.7</ecNumber>
    </recommendedName>
</protein>
<evidence type="ECO:0000256" key="2">
    <source>
        <dbReference type="ARBA" id="ARBA00012417"/>
    </source>
</evidence>
<evidence type="ECO:0000256" key="4">
    <source>
        <dbReference type="ARBA" id="ARBA00022695"/>
    </source>
</evidence>
<comment type="catalytic activity">
    <reaction evidence="7">
        <text>DNA(n) + a 2'-deoxyribonucleoside 5'-triphosphate = DNA(n+1) + diphosphate</text>
        <dbReference type="Rhea" id="RHEA:22508"/>
        <dbReference type="Rhea" id="RHEA-COMP:17339"/>
        <dbReference type="Rhea" id="RHEA-COMP:17340"/>
        <dbReference type="ChEBI" id="CHEBI:33019"/>
        <dbReference type="ChEBI" id="CHEBI:61560"/>
        <dbReference type="ChEBI" id="CHEBI:173112"/>
        <dbReference type="EC" id="2.7.7.7"/>
    </reaction>
</comment>
<evidence type="ECO:0000313" key="10">
    <source>
        <dbReference type="EMBL" id="QHS89635.1"/>
    </source>
</evidence>
<sequence length="1491" mass="172227">MNIVKSIYNISMYANHGDIFHFSEFDKDNCKQFPTRNTLINNNFNELEDTHIRQGKPFLFMPNDIDDHNYTNYGREYRLVMSGITMSGYKVIVSVRHKPYFYIRVPDNKIGIDVFDASSNERINNDAICQYHTYIKNLFSQNYLLNSPDEVYTLSKTRFYRAVGIQLVKGVYYRAEFNTLKLRNIALDLIEKSNEFIETALDERSNYHMIISRELGINLTGWNIVSNYDIHIIDKNNKKNNKYVYDKYGETNAFCLVDSRIAENTNVIVKSIELLPDFTNVYNSTIANFKPTLLTDKSIMLGFDIECRSDDGSFPVYTNDNNTLFMIGITVAYHHNENVLLSIVLTCYKTKPLINALVVECDTERDLLLAFAKIIGSIQPEFIFGFNDGTFDWHYIAGRCLRYNILEDFKRLASIIYKRPDSKFIKSRTDEHFDKNRDKYARFAGVDPTNEDLKLSRALVGQNFELDVSNSLWNNAPRSYIKNGYVMYSAKLTPEITLKYNCLKFFGYLNIDVMVALRVKNNNPEKYKLNHFLVRYSLKVKEDMAYDRMFSIIRNYVKNRECGLLTDKDVDDMTEVAKYCLYDSEACHLLLNKIKYIPDNRSVGSMSYVSMDDCIHRADGVKVQNLVSYEASKRGYLFTSRFHNNKGISYSGGYVVSPDRGINTPKLTIQERVENCDFEFQNYTTRELSTQLKHELIAHSEDLQTSYMQINNCIVIALKQYIAIAKLRVNDKIKIHLITLAIKKDTDEKTAIRIKSAMAEMGFSNSLQNLVANIWTEKTGRPCAALDFSGLYPSLMMAYNLSPETVMRKTPETQIYADKLISAGVEIRTAVYDYIEDGITKDIEVFIYKHSYEPSNPNANQIKDNFGIFPSIQYELKKDRKFVKDEISRITKTELKDCQTRLKNTTVSTDIEQLKEKISDINFKLSYLNSRQYAIKIFMNTFYGESGNPLSKLHMLEIAGAITSYGRLNLKLGIQTLNTTGFKVLYGDTDSAYFKCVDKYLRPLDMLYYGGLIEKEKYCAAQVNLQIKLAGVAATHVNGVLRKDNGTGFLTMAYEEVLYPVTFLEMKTYNGLAHTTEACFDVTDEEHIFKRGGKTRQKGIPKVLLSLCDDVIPASLDINKSHLSIVTHVEEAIKKYFTTAWDISYFTKSYTYNPKKKNVTVVKFVERMREKGVIIASGSRFEAVHVKPSKSPYNIKGVKQTQYVGDLIEFPEMVDNVNYFIDLEKYYDGTIAGQFASFCSSHPAFDTGDKTPLINARMYIDAVAERYLDDYKTDHRFHKQIYKHTTLHAKKFVEKLQTKQSVRNRDELEKIANDTIKFKKQDTLEFAKMYIKESKNYVKKDWLRREIDYITNYINTQYSNFEKEHSNLTLENANINLDVDKIIAETIQKFRATLSTSDDNDAGHKKFQLSIEELITETVCTNLGDKKPVVYIGEIIEKIRVASILRDQYETILQLINLNKKVEKTIFEQEFKNDAKKIHIGEVIDFGEINI</sequence>
<dbReference type="InterPro" id="IPR006134">
    <property type="entry name" value="DNA-dir_DNA_pol_B_multi_dom"/>
</dbReference>
<dbReference type="EMBL" id="MN739115">
    <property type="protein sequence ID" value="QHS89635.1"/>
    <property type="molecule type" value="Genomic_DNA"/>
</dbReference>
<keyword evidence="4" id="KW-0548">Nucleotidyltransferase</keyword>
<accession>A0A6C0BBJ5</accession>
<organism evidence="10">
    <name type="scientific">viral metagenome</name>
    <dbReference type="NCBI Taxonomy" id="1070528"/>
    <lineage>
        <taxon>unclassified sequences</taxon>
        <taxon>metagenomes</taxon>
        <taxon>organismal metagenomes</taxon>
    </lineage>
</organism>
<feature type="domain" description="DNA-directed DNA polymerase family B multifunctional" evidence="8">
    <location>
        <begin position="782"/>
        <end position="996"/>
    </location>
</feature>
<dbReference type="GO" id="GO:0000166">
    <property type="term" value="F:nucleotide binding"/>
    <property type="evidence" value="ECO:0007669"/>
    <property type="project" value="InterPro"/>
</dbReference>
<dbReference type="Pfam" id="PF00136">
    <property type="entry name" value="DNA_pol_B"/>
    <property type="match status" value="1"/>
</dbReference>
<feature type="domain" description="DNA-directed DNA polymerase family B exonuclease" evidence="9">
    <location>
        <begin position="296"/>
        <end position="426"/>
    </location>
</feature>
<dbReference type="Gene3D" id="3.90.1600.10">
    <property type="entry name" value="Palm domain of DNA polymerase"/>
    <property type="match status" value="1"/>
</dbReference>
<dbReference type="InterPro" id="IPR006133">
    <property type="entry name" value="DNA-dir_DNA_pol_B_exonuc"/>
</dbReference>
<evidence type="ECO:0000256" key="6">
    <source>
        <dbReference type="ARBA" id="ARBA00023125"/>
    </source>
</evidence>
<proteinExistence type="inferred from homology"/>
<dbReference type="InterPro" id="IPR036397">
    <property type="entry name" value="RNaseH_sf"/>
</dbReference>
<evidence type="ECO:0000259" key="8">
    <source>
        <dbReference type="Pfam" id="PF00136"/>
    </source>
</evidence>
<dbReference type="GO" id="GO:0003887">
    <property type="term" value="F:DNA-directed DNA polymerase activity"/>
    <property type="evidence" value="ECO:0007669"/>
    <property type="project" value="UniProtKB-KW"/>
</dbReference>
<dbReference type="Gene3D" id="3.30.420.10">
    <property type="entry name" value="Ribonuclease H-like superfamily/Ribonuclease H"/>
    <property type="match status" value="1"/>
</dbReference>
<dbReference type="Pfam" id="PF03104">
    <property type="entry name" value="DNA_pol_B_exo1"/>
    <property type="match status" value="1"/>
</dbReference>
<dbReference type="PANTHER" id="PTHR10322:SF23">
    <property type="entry name" value="DNA POLYMERASE DELTA CATALYTIC SUBUNIT"/>
    <property type="match status" value="1"/>
</dbReference>
<evidence type="ECO:0000256" key="3">
    <source>
        <dbReference type="ARBA" id="ARBA00022679"/>
    </source>
</evidence>
<evidence type="ECO:0000256" key="5">
    <source>
        <dbReference type="ARBA" id="ARBA00022932"/>
    </source>
</evidence>
<dbReference type="GO" id="GO:0006261">
    <property type="term" value="P:DNA-templated DNA replication"/>
    <property type="evidence" value="ECO:0007669"/>
    <property type="project" value="TreeGrafter"/>
</dbReference>
<keyword evidence="6" id="KW-0238">DNA-binding</keyword>
<reference evidence="10" key="1">
    <citation type="journal article" date="2020" name="Nature">
        <title>Giant virus diversity and host interactions through global metagenomics.</title>
        <authorList>
            <person name="Schulz F."/>
            <person name="Roux S."/>
            <person name="Paez-Espino D."/>
            <person name="Jungbluth S."/>
            <person name="Walsh D.A."/>
            <person name="Denef V.J."/>
            <person name="McMahon K.D."/>
            <person name="Konstantinidis K.T."/>
            <person name="Eloe-Fadrosh E.A."/>
            <person name="Kyrpides N.C."/>
            <person name="Woyke T."/>
        </authorList>
    </citation>
    <scope>NUCLEOTIDE SEQUENCE</scope>
    <source>
        <strain evidence="10">GVMAG-M-3300010160-26</strain>
    </source>
</reference>
<keyword evidence="5" id="KW-0239">DNA-directed DNA polymerase</keyword>
<dbReference type="InterPro" id="IPR023211">
    <property type="entry name" value="DNA_pol_palm_dom_sf"/>
</dbReference>
<dbReference type="InterPro" id="IPR012337">
    <property type="entry name" value="RNaseH-like_sf"/>
</dbReference>
<dbReference type="SUPFAM" id="SSF53098">
    <property type="entry name" value="Ribonuclease H-like"/>
    <property type="match status" value="1"/>
</dbReference>
<dbReference type="InterPro" id="IPR043502">
    <property type="entry name" value="DNA/RNA_pol_sf"/>
</dbReference>
<keyword evidence="3" id="KW-0808">Transferase</keyword>
<dbReference type="InterPro" id="IPR006172">
    <property type="entry name" value="DNA-dir_DNA_pol_B"/>
</dbReference>
<dbReference type="EC" id="2.7.7.7" evidence="2"/>
<dbReference type="SUPFAM" id="SSF56672">
    <property type="entry name" value="DNA/RNA polymerases"/>
    <property type="match status" value="1"/>
</dbReference>
<comment type="similarity">
    <text evidence="1">Belongs to the DNA polymerase type-B family.</text>
</comment>